<organism evidence="1 2">
    <name type="scientific">Sphaerulina musiva (strain SO2202)</name>
    <name type="common">Poplar stem canker fungus</name>
    <name type="synonym">Septoria musiva</name>
    <dbReference type="NCBI Taxonomy" id="692275"/>
    <lineage>
        <taxon>Eukaryota</taxon>
        <taxon>Fungi</taxon>
        <taxon>Dikarya</taxon>
        <taxon>Ascomycota</taxon>
        <taxon>Pezizomycotina</taxon>
        <taxon>Dothideomycetes</taxon>
        <taxon>Dothideomycetidae</taxon>
        <taxon>Mycosphaerellales</taxon>
        <taxon>Mycosphaerellaceae</taxon>
        <taxon>Sphaerulina</taxon>
    </lineage>
</organism>
<evidence type="ECO:0000313" key="1">
    <source>
        <dbReference type="EMBL" id="EMF11447.1"/>
    </source>
</evidence>
<evidence type="ECO:0000313" key="2">
    <source>
        <dbReference type="Proteomes" id="UP000016931"/>
    </source>
</evidence>
<proteinExistence type="predicted"/>
<protein>
    <submittedName>
        <fullName evidence="1">Uncharacterized protein</fullName>
    </submittedName>
</protein>
<reference evidence="1 2" key="1">
    <citation type="journal article" date="2012" name="PLoS Pathog.">
        <title>Diverse lifestyles and strategies of plant pathogenesis encoded in the genomes of eighteen Dothideomycetes fungi.</title>
        <authorList>
            <person name="Ohm R.A."/>
            <person name="Feau N."/>
            <person name="Henrissat B."/>
            <person name="Schoch C.L."/>
            <person name="Horwitz B.A."/>
            <person name="Barry K.W."/>
            <person name="Condon B.J."/>
            <person name="Copeland A.C."/>
            <person name="Dhillon B."/>
            <person name="Glaser F."/>
            <person name="Hesse C.N."/>
            <person name="Kosti I."/>
            <person name="LaButti K."/>
            <person name="Lindquist E.A."/>
            <person name="Lucas S."/>
            <person name="Salamov A.A."/>
            <person name="Bradshaw R.E."/>
            <person name="Ciuffetti L."/>
            <person name="Hamelin R.C."/>
            <person name="Kema G.H.J."/>
            <person name="Lawrence C."/>
            <person name="Scott J.A."/>
            <person name="Spatafora J.W."/>
            <person name="Turgeon B.G."/>
            <person name="de Wit P.J.G.M."/>
            <person name="Zhong S."/>
            <person name="Goodwin S.B."/>
            <person name="Grigoriev I.V."/>
        </authorList>
    </citation>
    <scope>NUCLEOTIDE SEQUENCE [LARGE SCALE GENOMIC DNA]</scope>
    <source>
        <strain evidence="1 2">SO2202</strain>
    </source>
</reference>
<dbReference type="RefSeq" id="XP_016759568.1">
    <property type="nucleotide sequence ID" value="XM_016906133.1"/>
</dbReference>
<name>M3D2S8_SPHMS</name>
<accession>M3D2S8</accession>
<dbReference type="GeneID" id="27903270"/>
<keyword evidence="2" id="KW-1185">Reference proteome</keyword>
<gene>
    <name evidence="1" type="ORF">SEPMUDRAFT_150382</name>
</gene>
<sequence>MPRALNSYTTADRCLGTDSAETLRYAPSTVHSRYPYRHPCPCSCSCADGDCPYHAGCHAETPDLRTWYLFRKLHCCHGAWQDARIPEDASCLCHSRRPGSFAGASACAADPLPCLTWKHVPGRLRTRDVGAQSYPGIQRKPMVHVNDQCPAKTTKSRVIVVVVVVQDHESW</sequence>
<dbReference type="EMBL" id="KB456266">
    <property type="protein sequence ID" value="EMF11447.1"/>
    <property type="molecule type" value="Genomic_DNA"/>
</dbReference>
<dbReference type="AlphaFoldDB" id="M3D2S8"/>
<dbReference type="HOGENOM" id="CLU_1563855_0_0_1"/>
<dbReference type="Proteomes" id="UP000016931">
    <property type="component" value="Unassembled WGS sequence"/>
</dbReference>